<dbReference type="PANTHER" id="PTHR24369:SF210">
    <property type="entry name" value="CHAOPTIN-RELATED"/>
    <property type="match status" value="1"/>
</dbReference>
<dbReference type="Proteomes" id="UP001154078">
    <property type="component" value="Chromosome 7"/>
</dbReference>
<dbReference type="InterPro" id="IPR001611">
    <property type="entry name" value="Leu-rich_rpt"/>
</dbReference>
<accession>A0A9P0BCP1</accession>
<dbReference type="InterPro" id="IPR032675">
    <property type="entry name" value="LRR_dom_sf"/>
</dbReference>
<reference evidence="5" key="1">
    <citation type="submission" date="2021-12" db="EMBL/GenBank/DDBJ databases">
        <authorList>
            <person name="King R."/>
        </authorList>
    </citation>
    <scope>NUCLEOTIDE SEQUENCE</scope>
</reference>
<sequence length="284" mass="32190">MFVFTAIIVLVLIKNSQELCQSNLGVTSCKNEVLTNRAPIRISDYRKLLQFEKGHITDITSEAFKNLPNVEKLILSNNLVNNIQQGAFKSFYNISEISLYNNKLETIQRDVFTSKTLRVLDLGMNSINLIEPEAFKTLENLEELNLAFNKLKATPNALKSLTNLKTLRLDNNQLQALQPKSFEDLHSLHTLDLSNNKINDIQANAFQGLSNLKDLNLKSNYLSHFDTAGLLNNLKSLKTIHININSFKCKDLMRVISELEARRVQVPNGFSKSKVSYRGMSCIN</sequence>
<dbReference type="OrthoDB" id="8023798at2759"/>
<keyword evidence="2 4" id="KW-0732">Signal</keyword>
<feature type="signal peptide" evidence="4">
    <location>
        <begin position="1"/>
        <end position="18"/>
    </location>
</feature>
<dbReference type="InterPro" id="IPR003591">
    <property type="entry name" value="Leu-rich_rpt_typical-subtyp"/>
</dbReference>
<dbReference type="InterPro" id="IPR050541">
    <property type="entry name" value="LRR_TM_domain-containing"/>
</dbReference>
<evidence type="ECO:0000256" key="3">
    <source>
        <dbReference type="ARBA" id="ARBA00022737"/>
    </source>
</evidence>
<dbReference type="GO" id="GO:0005886">
    <property type="term" value="C:plasma membrane"/>
    <property type="evidence" value="ECO:0007669"/>
    <property type="project" value="TreeGrafter"/>
</dbReference>
<dbReference type="Pfam" id="PF13855">
    <property type="entry name" value="LRR_8"/>
    <property type="match status" value="2"/>
</dbReference>
<keyword evidence="3" id="KW-0677">Repeat</keyword>
<keyword evidence="6" id="KW-1185">Reference proteome</keyword>
<name>A0A9P0BCP1_BRAAE</name>
<keyword evidence="1" id="KW-0433">Leucine-rich repeat</keyword>
<organism evidence="5 6">
    <name type="scientific">Brassicogethes aeneus</name>
    <name type="common">Rape pollen beetle</name>
    <name type="synonym">Meligethes aeneus</name>
    <dbReference type="NCBI Taxonomy" id="1431903"/>
    <lineage>
        <taxon>Eukaryota</taxon>
        <taxon>Metazoa</taxon>
        <taxon>Ecdysozoa</taxon>
        <taxon>Arthropoda</taxon>
        <taxon>Hexapoda</taxon>
        <taxon>Insecta</taxon>
        <taxon>Pterygota</taxon>
        <taxon>Neoptera</taxon>
        <taxon>Endopterygota</taxon>
        <taxon>Coleoptera</taxon>
        <taxon>Polyphaga</taxon>
        <taxon>Cucujiformia</taxon>
        <taxon>Nitidulidae</taxon>
        <taxon>Meligethinae</taxon>
        <taxon>Brassicogethes</taxon>
    </lineage>
</organism>
<feature type="chain" id="PRO_5040164123" evidence="4">
    <location>
        <begin position="19"/>
        <end position="284"/>
    </location>
</feature>
<dbReference type="PANTHER" id="PTHR24369">
    <property type="entry name" value="ANTIGEN BSP, PUTATIVE-RELATED"/>
    <property type="match status" value="1"/>
</dbReference>
<evidence type="ECO:0000256" key="2">
    <source>
        <dbReference type="ARBA" id="ARBA00022729"/>
    </source>
</evidence>
<dbReference type="SUPFAM" id="SSF52058">
    <property type="entry name" value="L domain-like"/>
    <property type="match status" value="1"/>
</dbReference>
<evidence type="ECO:0000256" key="1">
    <source>
        <dbReference type="ARBA" id="ARBA00022614"/>
    </source>
</evidence>
<dbReference type="SMART" id="SM00365">
    <property type="entry name" value="LRR_SD22"/>
    <property type="match status" value="3"/>
</dbReference>
<evidence type="ECO:0000313" key="5">
    <source>
        <dbReference type="EMBL" id="CAH0561392.1"/>
    </source>
</evidence>
<dbReference type="EMBL" id="OV121138">
    <property type="protein sequence ID" value="CAH0561392.1"/>
    <property type="molecule type" value="Genomic_DNA"/>
</dbReference>
<proteinExistence type="predicted"/>
<dbReference type="PROSITE" id="PS51450">
    <property type="entry name" value="LRR"/>
    <property type="match status" value="1"/>
</dbReference>
<protein>
    <submittedName>
        <fullName evidence="5">Uncharacterized protein</fullName>
    </submittedName>
</protein>
<dbReference type="SMART" id="SM00369">
    <property type="entry name" value="LRR_TYP"/>
    <property type="match status" value="7"/>
</dbReference>
<dbReference type="AlphaFoldDB" id="A0A9P0BCP1"/>
<evidence type="ECO:0000313" key="6">
    <source>
        <dbReference type="Proteomes" id="UP001154078"/>
    </source>
</evidence>
<evidence type="ECO:0000256" key="4">
    <source>
        <dbReference type="SAM" id="SignalP"/>
    </source>
</evidence>
<gene>
    <name evidence="5" type="ORF">MELIAE_LOCUS10931</name>
</gene>
<dbReference type="Gene3D" id="3.80.10.10">
    <property type="entry name" value="Ribonuclease Inhibitor"/>
    <property type="match status" value="1"/>
</dbReference>